<keyword evidence="5" id="KW-0997">Cell inner membrane</keyword>
<keyword evidence="8 11" id="KW-0472">Membrane</keyword>
<keyword evidence="14" id="KW-1185">Reference proteome</keyword>
<dbReference type="InterPro" id="IPR022346">
    <property type="entry name" value="T2SS_GspH"/>
</dbReference>
<keyword evidence="3" id="KW-1003">Cell membrane</keyword>
<organism evidence="13 14">
    <name type="scientific">Cobetia crustatorum</name>
    <dbReference type="NCBI Taxonomy" id="553385"/>
    <lineage>
        <taxon>Bacteria</taxon>
        <taxon>Pseudomonadati</taxon>
        <taxon>Pseudomonadota</taxon>
        <taxon>Gammaproteobacteria</taxon>
        <taxon>Oceanospirillales</taxon>
        <taxon>Halomonadaceae</taxon>
        <taxon>Cobetia</taxon>
    </lineage>
</organism>
<dbReference type="GO" id="GO:0005886">
    <property type="term" value="C:plasma membrane"/>
    <property type="evidence" value="ECO:0007669"/>
    <property type="project" value="UniProtKB-SubCell"/>
</dbReference>
<dbReference type="OrthoDB" id="5739745at2"/>
<comment type="subcellular location">
    <subcellularLocation>
        <location evidence="1">Cell inner membrane</location>
        <topology evidence="1">Single-pass membrane protein</topology>
    </subcellularLocation>
</comment>
<dbReference type="Pfam" id="PF12019">
    <property type="entry name" value="GspH"/>
    <property type="match status" value="1"/>
</dbReference>
<dbReference type="InterPro" id="IPR045584">
    <property type="entry name" value="Pilin-like"/>
</dbReference>
<evidence type="ECO:0000256" key="1">
    <source>
        <dbReference type="ARBA" id="ARBA00004377"/>
    </source>
</evidence>
<dbReference type="NCBIfam" id="TIGR02532">
    <property type="entry name" value="IV_pilin_GFxxxE"/>
    <property type="match status" value="1"/>
</dbReference>
<keyword evidence="6 11" id="KW-0812">Transmembrane</keyword>
<dbReference type="SUPFAM" id="SSF54523">
    <property type="entry name" value="Pili subunits"/>
    <property type="match status" value="1"/>
</dbReference>
<dbReference type="GO" id="GO:0015628">
    <property type="term" value="P:protein secretion by the type II secretion system"/>
    <property type="evidence" value="ECO:0007669"/>
    <property type="project" value="InterPro"/>
</dbReference>
<dbReference type="STRING" id="553385.GCA_000591415_01368"/>
<evidence type="ECO:0000256" key="2">
    <source>
        <dbReference type="ARBA" id="ARBA00021549"/>
    </source>
</evidence>
<sequence>MMPVYLSTAGSLTGKRVYMMRGFTLIELMVTIAVLAIISTIAVPAWQGFIARQEVASTTETLTSALNYARSTAVTRGLQVSVCPLSNDGSRCEATTEWNNGWAVVLGSPADALSSFSSNKVEVLREHASGALVQSGTNSISFDDQGAASNTTRLLICGTATSAAHRQLELSVIGRLAPEAYGNGGMSCG</sequence>
<comment type="caution">
    <text evidence="13">The sequence shown here is derived from an EMBL/GenBank/DDBJ whole genome shotgun (WGS) entry which is preliminary data.</text>
</comment>
<dbReference type="Proteomes" id="UP000319941">
    <property type="component" value="Unassembled WGS sequence"/>
</dbReference>
<dbReference type="Gene3D" id="3.55.40.10">
    <property type="entry name" value="minor pseudopilin epsh domain"/>
    <property type="match status" value="1"/>
</dbReference>
<evidence type="ECO:0000259" key="12">
    <source>
        <dbReference type="Pfam" id="PF12019"/>
    </source>
</evidence>
<evidence type="ECO:0000256" key="6">
    <source>
        <dbReference type="ARBA" id="ARBA00022692"/>
    </source>
</evidence>
<dbReference type="PROSITE" id="PS00409">
    <property type="entry name" value="PROKAR_NTER_METHYL"/>
    <property type="match status" value="1"/>
</dbReference>
<keyword evidence="4" id="KW-0488">Methylation</keyword>
<evidence type="ECO:0000256" key="8">
    <source>
        <dbReference type="ARBA" id="ARBA00023136"/>
    </source>
</evidence>
<protein>
    <recommendedName>
        <fullName evidence="2">Type II secretion system protein H</fullName>
    </recommendedName>
    <alternativeName>
        <fullName evidence="10">General secretion pathway protein H</fullName>
    </alternativeName>
</protein>
<dbReference type="GO" id="GO:0015627">
    <property type="term" value="C:type II protein secretion system complex"/>
    <property type="evidence" value="ECO:0007669"/>
    <property type="project" value="InterPro"/>
</dbReference>
<keyword evidence="7 11" id="KW-1133">Transmembrane helix</keyword>
<feature type="domain" description="General secretion pathway GspH" evidence="12">
    <location>
        <begin position="59"/>
        <end position="171"/>
    </location>
</feature>
<dbReference type="RefSeq" id="WP_144728037.1">
    <property type="nucleotide sequence ID" value="NZ_CAWOWR010000033.1"/>
</dbReference>
<comment type="similarity">
    <text evidence="9">Belongs to the GSP H family.</text>
</comment>
<reference evidence="13 14" key="1">
    <citation type="submission" date="2019-07" db="EMBL/GenBank/DDBJ databases">
        <title>Diversity of Bacteria from Kongsfjorden, Arctic.</title>
        <authorList>
            <person name="Yu Y."/>
        </authorList>
    </citation>
    <scope>NUCLEOTIDE SEQUENCE [LARGE SCALE GENOMIC DNA]</scope>
    <source>
        <strain evidence="13 14">SM1923</strain>
    </source>
</reference>
<evidence type="ECO:0000313" key="14">
    <source>
        <dbReference type="Proteomes" id="UP000319941"/>
    </source>
</evidence>
<evidence type="ECO:0000256" key="4">
    <source>
        <dbReference type="ARBA" id="ARBA00022481"/>
    </source>
</evidence>
<dbReference type="AlphaFoldDB" id="A0A558HET7"/>
<evidence type="ECO:0000313" key="13">
    <source>
        <dbReference type="EMBL" id="TVU67642.1"/>
    </source>
</evidence>
<evidence type="ECO:0000256" key="5">
    <source>
        <dbReference type="ARBA" id="ARBA00022519"/>
    </source>
</evidence>
<evidence type="ECO:0000256" key="3">
    <source>
        <dbReference type="ARBA" id="ARBA00022475"/>
    </source>
</evidence>
<accession>A0A558HET7</accession>
<evidence type="ECO:0000256" key="7">
    <source>
        <dbReference type="ARBA" id="ARBA00022989"/>
    </source>
</evidence>
<name>A0A558HET7_9GAMM</name>
<feature type="transmembrane region" description="Helical" evidence="11">
    <location>
        <begin position="25"/>
        <end position="46"/>
    </location>
</feature>
<dbReference type="EMBL" id="VNFH01000013">
    <property type="protein sequence ID" value="TVU67642.1"/>
    <property type="molecule type" value="Genomic_DNA"/>
</dbReference>
<evidence type="ECO:0000256" key="10">
    <source>
        <dbReference type="ARBA" id="ARBA00030775"/>
    </source>
</evidence>
<evidence type="ECO:0000256" key="9">
    <source>
        <dbReference type="ARBA" id="ARBA00025772"/>
    </source>
</evidence>
<dbReference type="InterPro" id="IPR012902">
    <property type="entry name" value="N_methyl_site"/>
</dbReference>
<proteinExistence type="inferred from homology"/>
<gene>
    <name evidence="13" type="ORF">FQP86_16015</name>
</gene>
<dbReference type="Pfam" id="PF07963">
    <property type="entry name" value="N_methyl"/>
    <property type="match status" value="1"/>
</dbReference>
<evidence type="ECO:0000256" key="11">
    <source>
        <dbReference type="SAM" id="Phobius"/>
    </source>
</evidence>